<dbReference type="InterPro" id="IPR029063">
    <property type="entry name" value="SAM-dependent_MTases_sf"/>
</dbReference>
<dbReference type="InterPro" id="IPR046819">
    <property type="entry name" value="MmeI_hel"/>
</dbReference>
<evidence type="ECO:0000313" key="10">
    <source>
        <dbReference type="EMBL" id="QYZ68625.1"/>
    </source>
</evidence>
<dbReference type="Pfam" id="PF20464">
    <property type="entry name" value="MmeI_N"/>
    <property type="match status" value="1"/>
</dbReference>
<dbReference type="GO" id="GO:0009007">
    <property type="term" value="F:site-specific DNA-methyltransferase (adenine-specific) activity"/>
    <property type="evidence" value="ECO:0007669"/>
    <property type="project" value="UniProtKB-EC"/>
</dbReference>
<evidence type="ECO:0000313" key="11">
    <source>
        <dbReference type="Proteomes" id="UP000826300"/>
    </source>
</evidence>
<dbReference type="Proteomes" id="UP000826300">
    <property type="component" value="Chromosome"/>
</dbReference>
<dbReference type="Pfam" id="PF20466">
    <property type="entry name" value="MmeI_TRD"/>
    <property type="match status" value="1"/>
</dbReference>
<dbReference type="Gene3D" id="3.40.50.150">
    <property type="entry name" value="Vaccinia Virus protein VP39"/>
    <property type="match status" value="1"/>
</dbReference>
<dbReference type="InterPro" id="IPR046820">
    <property type="entry name" value="MmeI_TRD"/>
</dbReference>
<dbReference type="Pfam" id="PF20473">
    <property type="entry name" value="MmeI_Mtase"/>
    <property type="match status" value="1"/>
</dbReference>
<protein>
    <recommendedName>
        <fullName evidence="1">site-specific DNA-methyltransferase (adenine-specific)</fullName>
        <ecNumber evidence="1">2.1.1.72</ecNumber>
    </recommendedName>
</protein>
<comment type="catalytic activity">
    <reaction evidence="4">
        <text>a 2'-deoxyadenosine in DNA + S-adenosyl-L-methionine = an N(6)-methyl-2'-deoxyadenosine in DNA + S-adenosyl-L-homocysteine + H(+)</text>
        <dbReference type="Rhea" id="RHEA:15197"/>
        <dbReference type="Rhea" id="RHEA-COMP:12418"/>
        <dbReference type="Rhea" id="RHEA-COMP:12419"/>
        <dbReference type="ChEBI" id="CHEBI:15378"/>
        <dbReference type="ChEBI" id="CHEBI:57856"/>
        <dbReference type="ChEBI" id="CHEBI:59789"/>
        <dbReference type="ChEBI" id="CHEBI:90615"/>
        <dbReference type="ChEBI" id="CHEBI:90616"/>
        <dbReference type="EC" id="2.1.1.72"/>
    </reaction>
</comment>
<keyword evidence="2 10" id="KW-0489">Methyltransferase</keyword>
<dbReference type="InterPro" id="IPR046816">
    <property type="entry name" value="MmeI_Mtase"/>
</dbReference>
<dbReference type="Pfam" id="PF20467">
    <property type="entry name" value="MmeI_C"/>
    <property type="match status" value="1"/>
</dbReference>
<sequence length="922" mass="103976">MRLSWPEIRARAAVFAKDWKDAHYEIGETQSFYNEFFAIFGVDRKRVAVYEKSVAKLSGTPGRIDLFWPGELLVEQKSRGHDLLGAKIQAMDYTHRLSDAEMPKRLLVCDFQTWMLTDLTTGEEVAFALRDLPKHIDKFGFILGRQTARFKDQDPVNIKAAELVGHLHDKLAASGYTGHKLEVFLTRIVFCLFADDTGIFEPKDILHDWLEGIADPASLGPQLNKLFEVLDTAEDARSTTLSDALRQFPYVNGHLFKEYFPPPDFDEGMRTALLNACRFDWTPISPAIFGSLFQSVMDAKERRAAGAHYTTEKNILKLIGPLFMDDLRAEFAAIRARRTGRQQALRAFHDKLASLTFFDPACGCGNFLVITYREIRQLELELLLELRSDGQLQLDASVLSRVDVDQFYGIEIGEFPARIAETALWMMDHLMNLALSTAFGGYYPRIPLKKAPTIRYGDALEVDWAEVLPPERCSFVLGNPPFVGQSYQSPKQREQMRELMNPKGATGTPLDYVGAWFLKAGAYVQGRTRISFVATNSITQGEQVALLWPVLFDRYGLEIAFAHRTFAWGSDARGKAHVHVVIIGLDRRDNARSSCRLFSYDDLDGDPIETVHRMISPYLFDASLLGNPHLVVQDVPKPINHLPEARMGTKPVVGDHYIFSAKERADFEAMEPGAARFFRPFIGSREFINGIDRFILHLEDASPNELANMPLVRERILQVRRMRSKSRKAATVRLADYPTRYEVSTVPTKSFLVLPSVSSERRPYAPIGWLEPPVIPSNLVQIVPDAELSTFALLTSAMHMSWLRHIGGRLKSDFRYTIGLVYNTFPLPPGADLAKLDPLAQAVLDARAAHPGATLADLYDPDLMPADLRAAHGRLDRAVDRLYRAKPFSGDRERVEHLFALYEAMAAPLLPAPPRVRRRAGR</sequence>
<feature type="domain" description="MmeI-like target recognition" evidence="7">
    <location>
        <begin position="628"/>
        <end position="828"/>
    </location>
</feature>
<dbReference type="InterPro" id="IPR046818">
    <property type="entry name" value="MmeI_C"/>
</dbReference>
<evidence type="ECO:0000259" key="9">
    <source>
        <dbReference type="Pfam" id="PF20473"/>
    </source>
</evidence>
<dbReference type="InterPro" id="IPR002052">
    <property type="entry name" value="DNA_methylase_N6_adenine_CS"/>
</dbReference>
<dbReference type="InterPro" id="IPR046817">
    <property type="entry name" value="MmeI_N"/>
</dbReference>
<dbReference type="PANTHER" id="PTHR33841">
    <property type="entry name" value="DNA METHYLTRANSFERASE YEEA-RELATED"/>
    <property type="match status" value="1"/>
</dbReference>
<evidence type="ECO:0000256" key="3">
    <source>
        <dbReference type="ARBA" id="ARBA00022679"/>
    </source>
</evidence>
<keyword evidence="11" id="KW-1185">Reference proteome</keyword>
<dbReference type="Pfam" id="PF20465">
    <property type="entry name" value="MmeI_hel"/>
    <property type="match status" value="1"/>
</dbReference>
<evidence type="ECO:0000259" key="6">
    <source>
        <dbReference type="Pfam" id="PF20465"/>
    </source>
</evidence>
<reference evidence="10" key="1">
    <citation type="submission" date="2021-02" db="EMBL/GenBank/DDBJ databases">
        <title>Rhodobacter shimadae sp. nov., an aerobic anoxygenic phototrophic bacterium isolated from a hot spring.</title>
        <authorList>
            <person name="Muramatsu S."/>
            <person name="Haruta S."/>
            <person name="Hirose S."/>
            <person name="Hanada S."/>
        </authorList>
    </citation>
    <scope>NUCLEOTIDE SEQUENCE</scope>
    <source>
        <strain evidence="10">N10</strain>
    </source>
</reference>
<feature type="domain" description="MmeI-like N-terminal" evidence="5">
    <location>
        <begin position="11"/>
        <end position="173"/>
    </location>
</feature>
<dbReference type="KEGG" id="nsm:JO391_12670"/>
<evidence type="ECO:0000256" key="4">
    <source>
        <dbReference type="ARBA" id="ARBA00047942"/>
    </source>
</evidence>
<gene>
    <name evidence="10" type="ORF">JO391_12670</name>
</gene>
<evidence type="ECO:0000256" key="2">
    <source>
        <dbReference type="ARBA" id="ARBA00022603"/>
    </source>
</evidence>
<evidence type="ECO:0000259" key="5">
    <source>
        <dbReference type="Pfam" id="PF20464"/>
    </source>
</evidence>
<proteinExistence type="predicted"/>
<feature type="domain" description="MmeI-like helicase spacer" evidence="6">
    <location>
        <begin position="179"/>
        <end position="256"/>
    </location>
</feature>
<feature type="domain" description="MmeI-like C-terminal" evidence="8">
    <location>
        <begin position="835"/>
        <end position="908"/>
    </location>
</feature>
<dbReference type="RefSeq" id="WP_220660848.1">
    <property type="nucleotide sequence ID" value="NZ_CP069370.1"/>
</dbReference>
<dbReference type="EMBL" id="CP069370">
    <property type="protein sequence ID" value="QYZ68625.1"/>
    <property type="molecule type" value="Genomic_DNA"/>
</dbReference>
<dbReference type="EC" id="2.1.1.72" evidence="1"/>
<dbReference type="GO" id="GO:0003676">
    <property type="term" value="F:nucleic acid binding"/>
    <property type="evidence" value="ECO:0007669"/>
    <property type="project" value="InterPro"/>
</dbReference>
<dbReference type="AlphaFoldDB" id="A0A8G0ZU04"/>
<evidence type="ECO:0000259" key="8">
    <source>
        <dbReference type="Pfam" id="PF20467"/>
    </source>
</evidence>
<organism evidence="10 11">
    <name type="scientific">Neotabrizicola shimadae</name>
    <dbReference type="NCBI Taxonomy" id="2807096"/>
    <lineage>
        <taxon>Bacteria</taxon>
        <taxon>Pseudomonadati</taxon>
        <taxon>Pseudomonadota</taxon>
        <taxon>Alphaproteobacteria</taxon>
        <taxon>Rhodobacterales</taxon>
        <taxon>Paracoccaceae</taxon>
        <taxon>Neotabrizicola</taxon>
    </lineage>
</organism>
<dbReference type="SUPFAM" id="SSF53335">
    <property type="entry name" value="S-adenosyl-L-methionine-dependent methyltransferases"/>
    <property type="match status" value="1"/>
</dbReference>
<accession>A0A8G0ZU04</accession>
<dbReference type="GO" id="GO:0032259">
    <property type="term" value="P:methylation"/>
    <property type="evidence" value="ECO:0007669"/>
    <property type="project" value="UniProtKB-KW"/>
</dbReference>
<dbReference type="InterPro" id="IPR050953">
    <property type="entry name" value="N4_N6_ade-DNA_methylase"/>
</dbReference>
<evidence type="ECO:0000256" key="1">
    <source>
        <dbReference type="ARBA" id="ARBA00011900"/>
    </source>
</evidence>
<evidence type="ECO:0000259" key="7">
    <source>
        <dbReference type="Pfam" id="PF20466"/>
    </source>
</evidence>
<dbReference type="PROSITE" id="PS00092">
    <property type="entry name" value="N6_MTASE"/>
    <property type="match status" value="1"/>
</dbReference>
<dbReference type="REBASE" id="513459">
    <property type="entry name" value="RspN10ORF12670P"/>
</dbReference>
<name>A0A8G0ZU04_9RHOB</name>
<keyword evidence="3" id="KW-0808">Transferase</keyword>
<feature type="domain" description="MmeI-like DNA-methyltransferase" evidence="9">
    <location>
        <begin position="340"/>
        <end position="595"/>
    </location>
</feature>
<dbReference type="PANTHER" id="PTHR33841:SF1">
    <property type="entry name" value="DNA METHYLTRANSFERASE A"/>
    <property type="match status" value="1"/>
</dbReference>